<dbReference type="SUPFAM" id="SSF48179">
    <property type="entry name" value="6-phosphogluconate dehydrogenase C-terminal domain-like"/>
    <property type="match status" value="1"/>
</dbReference>
<dbReference type="InterPro" id="IPR006108">
    <property type="entry name" value="3HC_DH_C"/>
</dbReference>
<feature type="domain" description="3-hydroxyacyl-CoA dehydrogenase C-terminal" evidence="2">
    <location>
        <begin position="183"/>
        <end position="246"/>
    </location>
</feature>
<organism evidence="4 5">
    <name type="scientific">Paracoccus pantotrophus</name>
    <name type="common">Thiosphaera pantotropha</name>
    <dbReference type="NCBI Taxonomy" id="82367"/>
    <lineage>
        <taxon>Bacteria</taxon>
        <taxon>Pseudomonadati</taxon>
        <taxon>Pseudomonadota</taxon>
        <taxon>Alphaproteobacteria</taxon>
        <taxon>Rhodobacterales</taxon>
        <taxon>Paracoccaceae</taxon>
        <taxon>Paracoccus</taxon>
    </lineage>
</organism>
<dbReference type="PANTHER" id="PTHR48075">
    <property type="entry name" value="3-HYDROXYACYL-COA DEHYDROGENASE FAMILY PROTEIN"/>
    <property type="match status" value="1"/>
</dbReference>
<accession>A0A7H9BS12</accession>
<dbReference type="InterPro" id="IPR008927">
    <property type="entry name" value="6-PGluconate_DH-like_C_sf"/>
</dbReference>
<keyword evidence="1" id="KW-0560">Oxidoreductase</keyword>
<dbReference type="Pfam" id="PF02737">
    <property type="entry name" value="3HCDH_N"/>
    <property type="match status" value="1"/>
</dbReference>
<dbReference type="Gene3D" id="3.40.50.720">
    <property type="entry name" value="NAD(P)-binding Rossmann-like Domain"/>
    <property type="match status" value="1"/>
</dbReference>
<dbReference type="RefSeq" id="WP_024845922.1">
    <property type="nucleotide sequence ID" value="NZ_CP058689.1"/>
</dbReference>
<dbReference type="Proteomes" id="UP000509322">
    <property type="component" value="Chromosome 1"/>
</dbReference>
<evidence type="ECO:0000259" key="2">
    <source>
        <dbReference type="Pfam" id="PF00725"/>
    </source>
</evidence>
<protein>
    <submittedName>
        <fullName evidence="4">3-hydroxyacyl-CoA dehydrogenase family protein</fullName>
    </submittedName>
</protein>
<reference evidence="4 5" key="1">
    <citation type="submission" date="2020-07" db="EMBL/GenBank/DDBJ databases">
        <title>The complete genome of Paracoccus pantotrophus ACCC 10489.</title>
        <authorList>
            <person name="Si Y."/>
        </authorList>
    </citation>
    <scope>NUCLEOTIDE SEQUENCE [LARGE SCALE GENOMIC DNA]</scope>
    <source>
        <strain evidence="4 5">ACCC10489</strain>
    </source>
</reference>
<dbReference type="GO" id="GO:0008691">
    <property type="term" value="F:3-hydroxybutyryl-CoA dehydrogenase activity"/>
    <property type="evidence" value="ECO:0007669"/>
    <property type="project" value="TreeGrafter"/>
</dbReference>
<evidence type="ECO:0000259" key="3">
    <source>
        <dbReference type="Pfam" id="PF02737"/>
    </source>
</evidence>
<dbReference type="SUPFAM" id="SSF51735">
    <property type="entry name" value="NAD(P)-binding Rossmann-fold domains"/>
    <property type="match status" value="1"/>
</dbReference>
<proteinExistence type="predicted"/>
<evidence type="ECO:0000313" key="5">
    <source>
        <dbReference type="Proteomes" id="UP000509322"/>
    </source>
</evidence>
<dbReference type="AlphaFoldDB" id="A0A7H9BS12"/>
<name>A0A7H9BS12_PARPN</name>
<dbReference type="FunFam" id="3.40.50.720:FF:000009">
    <property type="entry name" value="Fatty oxidation complex, alpha subunit"/>
    <property type="match status" value="1"/>
</dbReference>
<evidence type="ECO:0000256" key="1">
    <source>
        <dbReference type="ARBA" id="ARBA00023002"/>
    </source>
</evidence>
<sequence length="346" mass="36742">MRLSIIGAGTMGGGIAITSLKAGIPTTVVDTTQAALDRLRDRIDRHLAREVKKGRMEAAGADAARACLAVSTDLGAVSGSELLIEAVFEDLAVKHELLSRVQDVLRPDAVIATNTSCLQVADIARALDDPGRLLGLHYFSPAEICPTVEVISTPETRAAIRQRALDFLARTGKSPLPCKDSPGFALNRFFCPYCNEAVRLLDEGIATPGQIDAVACASFGVPAGPFRVMNLTKPVIMLRAMQGLERLGAFYRPAQGLLRTGGEGADWLIDGDPPALPDAARAEVARRLTMALCRPAAEVLAEGAVAPEDLDRGAREALRFQRTPITLLGALSPDDRQRLEAMGAAS</sequence>
<dbReference type="PANTHER" id="PTHR48075:SF5">
    <property type="entry name" value="3-HYDROXYBUTYRYL-COA DEHYDROGENASE"/>
    <property type="match status" value="1"/>
</dbReference>
<dbReference type="InterPro" id="IPR006176">
    <property type="entry name" value="3-OHacyl-CoA_DH_NAD-bd"/>
</dbReference>
<dbReference type="EMBL" id="CP058689">
    <property type="protein sequence ID" value="QLH13776.1"/>
    <property type="molecule type" value="Genomic_DNA"/>
</dbReference>
<dbReference type="InterPro" id="IPR036291">
    <property type="entry name" value="NAD(P)-bd_dom_sf"/>
</dbReference>
<dbReference type="Gene3D" id="1.10.1040.50">
    <property type="match status" value="1"/>
</dbReference>
<feature type="domain" description="3-hydroxyacyl-CoA dehydrogenase NAD binding" evidence="3">
    <location>
        <begin position="4"/>
        <end position="180"/>
    </location>
</feature>
<evidence type="ECO:0000313" key="4">
    <source>
        <dbReference type="EMBL" id="QLH13776.1"/>
    </source>
</evidence>
<dbReference type="Pfam" id="PF00725">
    <property type="entry name" value="3HCDH"/>
    <property type="match status" value="1"/>
</dbReference>
<dbReference type="GO" id="GO:0006635">
    <property type="term" value="P:fatty acid beta-oxidation"/>
    <property type="evidence" value="ECO:0007669"/>
    <property type="project" value="TreeGrafter"/>
</dbReference>
<gene>
    <name evidence="4" type="ORF">HYQ43_05800</name>
</gene>
<dbReference type="GO" id="GO:0070403">
    <property type="term" value="F:NAD+ binding"/>
    <property type="evidence" value="ECO:0007669"/>
    <property type="project" value="InterPro"/>
</dbReference>